<dbReference type="SMART" id="SM00387">
    <property type="entry name" value="HATPase_c"/>
    <property type="match status" value="1"/>
</dbReference>
<dbReference type="Gene3D" id="3.30.565.10">
    <property type="entry name" value="Histidine kinase-like ATPase, C-terminal domain"/>
    <property type="match status" value="1"/>
</dbReference>
<keyword evidence="5" id="KW-0808">Transferase</keyword>
<dbReference type="Gene3D" id="1.10.287.130">
    <property type="match status" value="1"/>
</dbReference>
<keyword evidence="7" id="KW-0902">Two-component regulatory system</keyword>
<evidence type="ECO:0000256" key="6">
    <source>
        <dbReference type="ARBA" id="ARBA00022777"/>
    </source>
</evidence>
<feature type="region of interest" description="Disordered" evidence="8">
    <location>
        <begin position="1"/>
        <end position="22"/>
    </location>
</feature>
<dbReference type="Proteomes" id="UP001501326">
    <property type="component" value="Unassembled WGS sequence"/>
</dbReference>
<dbReference type="InterPro" id="IPR036890">
    <property type="entry name" value="HATPase_C_sf"/>
</dbReference>
<dbReference type="CDD" id="cd00082">
    <property type="entry name" value="HisKA"/>
    <property type="match status" value="1"/>
</dbReference>
<dbReference type="Pfam" id="PF00512">
    <property type="entry name" value="HisKA"/>
    <property type="match status" value="1"/>
</dbReference>
<evidence type="ECO:0000256" key="3">
    <source>
        <dbReference type="ARBA" id="ARBA00012438"/>
    </source>
</evidence>
<gene>
    <name evidence="10" type="ORF">GCM10009867_16330</name>
</gene>
<evidence type="ECO:0000256" key="8">
    <source>
        <dbReference type="SAM" id="MobiDB-lite"/>
    </source>
</evidence>
<dbReference type="PROSITE" id="PS50109">
    <property type="entry name" value="HIS_KIN"/>
    <property type="match status" value="1"/>
</dbReference>
<evidence type="ECO:0000256" key="4">
    <source>
        <dbReference type="ARBA" id="ARBA00022553"/>
    </source>
</evidence>
<dbReference type="EC" id="2.7.13.3" evidence="3"/>
<dbReference type="SMART" id="SM00388">
    <property type="entry name" value="HisKA"/>
    <property type="match status" value="1"/>
</dbReference>
<evidence type="ECO:0000313" key="11">
    <source>
        <dbReference type="Proteomes" id="UP001501326"/>
    </source>
</evidence>
<dbReference type="PRINTS" id="PR00344">
    <property type="entry name" value="BCTRLSENSOR"/>
</dbReference>
<comment type="subcellular location">
    <subcellularLocation>
        <location evidence="2">Cell membrane</location>
    </subcellularLocation>
</comment>
<evidence type="ECO:0000256" key="1">
    <source>
        <dbReference type="ARBA" id="ARBA00000085"/>
    </source>
</evidence>
<dbReference type="SUPFAM" id="SSF55874">
    <property type="entry name" value="ATPase domain of HSP90 chaperone/DNA topoisomerase II/histidine kinase"/>
    <property type="match status" value="1"/>
</dbReference>
<comment type="catalytic activity">
    <reaction evidence="1">
        <text>ATP + protein L-histidine = ADP + protein N-phospho-L-histidine.</text>
        <dbReference type="EC" id="2.7.13.3"/>
    </reaction>
</comment>
<dbReference type="PANTHER" id="PTHR43711">
    <property type="entry name" value="TWO-COMPONENT HISTIDINE KINASE"/>
    <property type="match status" value="1"/>
</dbReference>
<dbReference type="InterPro" id="IPR005467">
    <property type="entry name" value="His_kinase_dom"/>
</dbReference>
<sequence length="306" mass="33767">MSARRGEQDPLRSEDGPGRHRPDVARLMRRLEREHAIRLEAENIGERVTAELYSSVQRLQQLQALHDEQGEAMLRLRDLDEAKDAFLSTVSHEFRTPLTSMMGYLELIADGDLETGSARMSSAVEVMTRNTQRLLHLVNDLLAFSSLQQGKRDDLGARVDMVDLVDEVHRTLAPVARRRGVTVTPSTLGEVPAIVGERDLIDRAVLNLLSNAIKFTPAGGHVRTRTWAERGAVLLEVTDTGIGIPAEEQDNLFTPFFRSSLSIAREIQGTGLGLALVRAAVDRHQGDVQLTSVEGEGTTVTVRLPV</sequence>
<evidence type="ECO:0000313" key="10">
    <source>
        <dbReference type="EMBL" id="GAA2734997.1"/>
    </source>
</evidence>
<dbReference type="PANTHER" id="PTHR43711:SF26">
    <property type="entry name" value="SENSOR HISTIDINE KINASE RCSC"/>
    <property type="match status" value="1"/>
</dbReference>
<evidence type="ECO:0000259" key="9">
    <source>
        <dbReference type="PROSITE" id="PS50109"/>
    </source>
</evidence>
<dbReference type="EMBL" id="BAAARN010000001">
    <property type="protein sequence ID" value="GAA2734997.1"/>
    <property type="molecule type" value="Genomic_DNA"/>
</dbReference>
<dbReference type="InterPro" id="IPR003594">
    <property type="entry name" value="HATPase_dom"/>
</dbReference>
<dbReference type="InterPro" id="IPR003661">
    <property type="entry name" value="HisK_dim/P_dom"/>
</dbReference>
<organism evidence="10 11">
    <name type="scientific">Pedococcus aerophilus</name>
    <dbReference type="NCBI Taxonomy" id="436356"/>
    <lineage>
        <taxon>Bacteria</taxon>
        <taxon>Bacillati</taxon>
        <taxon>Actinomycetota</taxon>
        <taxon>Actinomycetes</taxon>
        <taxon>Micrococcales</taxon>
        <taxon>Intrasporangiaceae</taxon>
        <taxon>Pedococcus</taxon>
    </lineage>
</organism>
<dbReference type="SUPFAM" id="SSF47384">
    <property type="entry name" value="Homodimeric domain of signal transducing histidine kinase"/>
    <property type="match status" value="1"/>
</dbReference>
<evidence type="ECO:0000256" key="2">
    <source>
        <dbReference type="ARBA" id="ARBA00004236"/>
    </source>
</evidence>
<reference evidence="11" key="1">
    <citation type="journal article" date="2019" name="Int. J. Syst. Evol. Microbiol.">
        <title>The Global Catalogue of Microorganisms (GCM) 10K type strain sequencing project: providing services to taxonomists for standard genome sequencing and annotation.</title>
        <authorList>
            <consortium name="The Broad Institute Genomics Platform"/>
            <consortium name="The Broad Institute Genome Sequencing Center for Infectious Disease"/>
            <person name="Wu L."/>
            <person name="Ma J."/>
        </authorList>
    </citation>
    <scope>NUCLEOTIDE SEQUENCE [LARGE SCALE GENOMIC DNA]</scope>
    <source>
        <strain evidence="11">JCM 16378</strain>
    </source>
</reference>
<keyword evidence="4" id="KW-0597">Phosphoprotein</keyword>
<feature type="domain" description="Histidine kinase" evidence="9">
    <location>
        <begin position="89"/>
        <end position="306"/>
    </location>
</feature>
<keyword evidence="11" id="KW-1185">Reference proteome</keyword>
<dbReference type="Pfam" id="PF02518">
    <property type="entry name" value="HATPase_c"/>
    <property type="match status" value="1"/>
</dbReference>
<comment type="caution">
    <text evidence="10">The sequence shown here is derived from an EMBL/GenBank/DDBJ whole genome shotgun (WGS) entry which is preliminary data.</text>
</comment>
<accession>A0ABP6H2Z7</accession>
<dbReference type="InterPro" id="IPR004358">
    <property type="entry name" value="Sig_transdc_His_kin-like_C"/>
</dbReference>
<protein>
    <recommendedName>
        <fullName evidence="3">histidine kinase</fullName>
        <ecNumber evidence="3">2.7.13.3</ecNumber>
    </recommendedName>
</protein>
<keyword evidence="6" id="KW-0418">Kinase</keyword>
<proteinExistence type="predicted"/>
<name>A0ABP6H2Z7_9MICO</name>
<dbReference type="RefSeq" id="WP_344191997.1">
    <property type="nucleotide sequence ID" value="NZ_BAAARN010000001.1"/>
</dbReference>
<dbReference type="InterPro" id="IPR036097">
    <property type="entry name" value="HisK_dim/P_sf"/>
</dbReference>
<evidence type="ECO:0000256" key="5">
    <source>
        <dbReference type="ARBA" id="ARBA00022679"/>
    </source>
</evidence>
<evidence type="ECO:0000256" key="7">
    <source>
        <dbReference type="ARBA" id="ARBA00023012"/>
    </source>
</evidence>
<dbReference type="InterPro" id="IPR050736">
    <property type="entry name" value="Sensor_HK_Regulatory"/>
</dbReference>